<dbReference type="PIRSF" id="PIRSF001430">
    <property type="entry name" value="tRNA_psdUrid_synth"/>
    <property type="match status" value="1"/>
</dbReference>
<reference evidence="7 8" key="2">
    <citation type="submission" date="2023-06" db="EMBL/GenBank/DDBJ databases">
        <title>Identification and characterization of horizontal gene transfer across gut microbiota members of farm animals based on homology search.</title>
        <authorList>
            <person name="Schwarzerova J."/>
            <person name="Nykrynova M."/>
            <person name="Jureckova K."/>
            <person name="Cejkova D."/>
            <person name="Rychlik I."/>
        </authorList>
    </citation>
    <scope>NUCLEOTIDE SEQUENCE [LARGE SCALE GENOMIC DNA]</scope>
    <source>
        <strain evidence="7 8">ET39</strain>
    </source>
</reference>
<keyword evidence="8" id="KW-1185">Reference proteome</keyword>
<evidence type="ECO:0000256" key="4">
    <source>
        <dbReference type="HAMAP-Rule" id="MF_00171"/>
    </source>
</evidence>
<evidence type="ECO:0000259" key="6">
    <source>
        <dbReference type="Pfam" id="PF01416"/>
    </source>
</evidence>
<dbReference type="HAMAP" id="MF_00171">
    <property type="entry name" value="TruA"/>
    <property type="match status" value="1"/>
</dbReference>
<sequence>MRIKMTLAYDGSGYAGWQRQDNALGIETIVREALERLHHHPVEVTASGRTDGGVHALAQVIHFDSEITMGNEHWVRAMNALLPLDIRVQDAQPAEDTFHARFDAVRKRYDYLVSYADNDPFAYKYHALYHGRLDVARMQRCGDVLIGTHDFTSFTSARIDPRKSRVRTLYCCKVIEEANGVRFQLEGNSFLRYMVRMIVGTLIEAGRGRLDEADVKAILEAKDKHACRYKAVANGLYLVKVWYGESEEDR</sequence>
<organism evidence="7 8">
    <name type="scientific">Amedibacillus dolichus</name>
    <dbReference type="NCBI Taxonomy" id="31971"/>
    <lineage>
        <taxon>Bacteria</taxon>
        <taxon>Bacillati</taxon>
        <taxon>Bacillota</taxon>
        <taxon>Erysipelotrichia</taxon>
        <taxon>Erysipelotrichales</taxon>
        <taxon>Erysipelotrichaceae</taxon>
        <taxon>Amedibacillus</taxon>
    </lineage>
</organism>
<name>A0ABT7UEX6_9FIRM</name>
<comment type="subunit">
    <text evidence="4">Homodimer.</text>
</comment>
<feature type="domain" description="Pseudouridine synthase I TruA alpha/beta" evidence="6">
    <location>
        <begin position="145"/>
        <end position="243"/>
    </location>
</feature>
<evidence type="ECO:0000256" key="3">
    <source>
        <dbReference type="ARBA" id="ARBA00023235"/>
    </source>
</evidence>
<evidence type="ECO:0000256" key="1">
    <source>
        <dbReference type="ARBA" id="ARBA00009375"/>
    </source>
</evidence>
<feature type="active site" description="Nucleophile" evidence="4">
    <location>
        <position position="51"/>
    </location>
</feature>
<evidence type="ECO:0000256" key="2">
    <source>
        <dbReference type="ARBA" id="ARBA00022694"/>
    </source>
</evidence>
<dbReference type="Pfam" id="PF01416">
    <property type="entry name" value="PseudoU_synth_1"/>
    <property type="match status" value="2"/>
</dbReference>
<dbReference type="PANTHER" id="PTHR11142:SF0">
    <property type="entry name" value="TRNA PSEUDOURIDINE SYNTHASE-LIKE 1"/>
    <property type="match status" value="1"/>
</dbReference>
<comment type="catalytic activity">
    <reaction evidence="4 5">
        <text>uridine(38/39/40) in tRNA = pseudouridine(38/39/40) in tRNA</text>
        <dbReference type="Rhea" id="RHEA:22376"/>
        <dbReference type="Rhea" id="RHEA-COMP:10085"/>
        <dbReference type="Rhea" id="RHEA-COMP:10087"/>
        <dbReference type="ChEBI" id="CHEBI:65314"/>
        <dbReference type="ChEBI" id="CHEBI:65315"/>
        <dbReference type="EC" id="5.4.99.12"/>
    </reaction>
</comment>
<dbReference type="InterPro" id="IPR001406">
    <property type="entry name" value="PsdUridine_synth_TruA"/>
</dbReference>
<reference evidence="8" key="1">
    <citation type="submission" date="2023-06" db="EMBL/GenBank/DDBJ databases">
        <title>Identification and characterization of horizontal gene transfer across gut microbiota members of farm animals based on homology search.</title>
        <authorList>
            <person name="Zeman M."/>
            <person name="Kubasova T."/>
            <person name="Jahodarova E."/>
            <person name="Nykrynova M."/>
            <person name="Rychlik I."/>
        </authorList>
    </citation>
    <scope>NUCLEOTIDE SEQUENCE [LARGE SCALE GENOMIC DNA]</scope>
    <source>
        <strain evidence="8">ET39</strain>
    </source>
</reference>
<evidence type="ECO:0000313" key="8">
    <source>
        <dbReference type="Proteomes" id="UP001529340"/>
    </source>
</evidence>
<dbReference type="InterPro" id="IPR020095">
    <property type="entry name" value="PsdUridine_synth_TruA_C"/>
</dbReference>
<dbReference type="PANTHER" id="PTHR11142">
    <property type="entry name" value="PSEUDOURIDYLATE SYNTHASE"/>
    <property type="match status" value="1"/>
</dbReference>
<dbReference type="EC" id="5.4.99.12" evidence="4"/>
<evidence type="ECO:0000256" key="5">
    <source>
        <dbReference type="RuleBase" id="RU003792"/>
    </source>
</evidence>
<dbReference type="InterPro" id="IPR020094">
    <property type="entry name" value="TruA/RsuA/RluB/E/F_N"/>
</dbReference>
<dbReference type="Gene3D" id="3.30.70.580">
    <property type="entry name" value="Pseudouridine synthase I, catalytic domain, N-terminal subdomain"/>
    <property type="match status" value="1"/>
</dbReference>
<keyword evidence="3 4" id="KW-0413">Isomerase</keyword>
<feature type="binding site" evidence="4">
    <location>
        <position position="109"/>
    </location>
    <ligand>
        <name>substrate</name>
    </ligand>
</feature>
<comment type="caution">
    <text evidence="4">Lacks conserved residue(s) required for the propagation of feature annotation.</text>
</comment>
<keyword evidence="2 4" id="KW-0819">tRNA processing</keyword>
<comment type="caution">
    <text evidence="7">The sequence shown here is derived from an EMBL/GenBank/DDBJ whole genome shotgun (WGS) entry which is preliminary data.</text>
</comment>
<dbReference type="InterPro" id="IPR020103">
    <property type="entry name" value="PsdUridine_synth_cat_dom_sf"/>
</dbReference>
<dbReference type="NCBIfam" id="TIGR00071">
    <property type="entry name" value="hisT_truA"/>
    <property type="match status" value="1"/>
</dbReference>
<proteinExistence type="inferred from homology"/>
<dbReference type="InterPro" id="IPR020097">
    <property type="entry name" value="PsdUridine_synth_TruA_a/b_dom"/>
</dbReference>
<dbReference type="EMBL" id="JAUDCG010000030">
    <property type="protein sequence ID" value="MDM8157465.1"/>
    <property type="molecule type" value="Genomic_DNA"/>
</dbReference>
<dbReference type="Proteomes" id="UP001529340">
    <property type="component" value="Unassembled WGS sequence"/>
</dbReference>
<comment type="function">
    <text evidence="4">Formation of pseudouridine at positions 38, 39 and 40 in the anticodon stem and loop of transfer RNAs.</text>
</comment>
<dbReference type="CDD" id="cd02570">
    <property type="entry name" value="PseudoU_synth_EcTruA"/>
    <property type="match status" value="1"/>
</dbReference>
<dbReference type="GO" id="GO:0160147">
    <property type="term" value="F:tRNA pseudouridine(38-40) synthase activity"/>
    <property type="evidence" value="ECO:0007669"/>
    <property type="project" value="UniProtKB-EC"/>
</dbReference>
<evidence type="ECO:0000313" key="7">
    <source>
        <dbReference type="EMBL" id="MDM8157465.1"/>
    </source>
</evidence>
<protein>
    <recommendedName>
        <fullName evidence="4">tRNA pseudouridine synthase A</fullName>
        <ecNumber evidence="4">5.4.99.12</ecNumber>
    </recommendedName>
    <alternativeName>
        <fullName evidence="4">tRNA pseudouridine(38-40) synthase</fullName>
    </alternativeName>
    <alternativeName>
        <fullName evidence="4">tRNA pseudouridylate synthase I</fullName>
    </alternativeName>
    <alternativeName>
        <fullName evidence="4">tRNA-uridine isomerase I</fullName>
    </alternativeName>
</protein>
<accession>A0ABT7UEX6</accession>
<comment type="similarity">
    <text evidence="1 4 5">Belongs to the tRNA pseudouridine synthase TruA family.</text>
</comment>
<reference evidence="7 8" key="3">
    <citation type="submission" date="2023-06" db="EMBL/GenBank/DDBJ databases">
        <authorList>
            <person name="Zeman M."/>
            <person name="Kubasova T."/>
            <person name="Jahodarova E."/>
            <person name="Nykrynova M."/>
            <person name="Rychlik I."/>
        </authorList>
    </citation>
    <scope>NUCLEOTIDE SEQUENCE [LARGE SCALE GENOMIC DNA]</scope>
    <source>
        <strain evidence="7 8">ET39</strain>
    </source>
</reference>
<feature type="domain" description="Pseudouridine synthase I TruA alpha/beta" evidence="6">
    <location>
        <begin position="8"/>
        <end position="103"/>
    </location>
</feature>
<dbReference type="SUPFAM" id="SSF55120">
    <property type="entry name" value="Pseudouridine synthase"/>
    <property type="match status" value="1"/>
</dbReference>
<gene>
    <name evidence="4 7" type="primary">truA</name>
    <name evidence="7" type="ORF">QUV96_07430</name>
</gene>
<dbReference type="Gene3D" id="3.30.70.660">
    <property type="entry name" value="Pseudouridine synthase I, catalytic domain, C-terminal subdomain"/>
    <property type="match status" value="1"/>
</dbReference>
<dbReference type="RefSeq" id="WP_289607917.1">
    <property type="nucleotide sequence ID" value="NZ_JAUDCG010000030.1"/>
</dbReference>